<dbReference type="Proteomes" id="UP001300261">
    <property type="component" value="Unassembled WGS sequence"/>
</dbReference>
<organism evidence="1 2">
    <name type="scientific">Roseibium salinum</name>
    <dbReference type="NCBI Taxonomy" id="1604349"/>
    <lineage>
        <taxon>Bacteria</taxon>
        <taxon>Pseudomonadati</taxon>
        <taxon>Pseudomonadota</taxon>
        <taxon>Alphaproteobacteria</taxon>
        <taxon>Hyphomicrobiales</taxon>
        <taxon>Stappiaceae</taxon>
        <taxon>Roseibium</taxon>
    </lineage>
</organism>
<protein>
    <submittedName>
        <fullName evidence="1">Uncharacterized protein</fullName>
    </submittedName>
</protein>
<proteinExistence type="predicted"/>
<name>A0ABT3R9H0_9HYPH</name>
<dbReference type="EMBL" id="JAPEVI010000003">
    <property type="protein sequence ID" value="MCX2725743.1"/>
    <property type="molecule type" value="Genomic_DNA"/>
</dbReference>
<comment type="caution">
    <text evidence="1">The sequence shown here is derived from an EMBL/GenBank/DDBJ whole genome shotgun (WGS) entry which is preliminary data.</text>
</comment>
<evidence type="ECO:0000313" key="2">
    <source>
        <dbReference type="Proteomes" id="UP001300261"/>
    </source>
</evidence>
<dbReference type="RefSeq" id="WP_265966883.1">
    <property type="nucleotide sequence ID" value="NZ_JAPEVI010000003.1"/>
</dbReference>
<sequence>MELAAAFMFAAAMYFKFGRERLGLAGPSVGQPGRQGAADHSADGSIIRTTSLPEMFHPGCR</sequence>
<reference evidence="1 2" key="1">
    <citation type="journal article" date="2016" name="Int. J. Syst. Evol. Microbiol.">
        <title>Labrenzia salina sp. nov., isolated from the rhizosphere of the halophyte Arthrocnemum macrostachyum.</title>
        <authorList>
            <person name="Camacho M."/>
            <person name="Redondo-Gomez S."/>
            <person name="Rodriguez-Llorente I."/>
            <person name="Rohde M."/>
            <person name="Sproer C."/>
            <person name="Schumann P."/>
            <person name="Klenk H.P."/>
            <person name="Montero-Calasanz M.D.C."/>
        </authorList>
    </citation>
    <scope>NUCLEOTIDE SEQUENCE [LARGE SCALE GENOMIC DNA]</scope>
    <source>
        <strain evidence="1 2">DSM 29163</strain>
    </source>
</reference>
<keyword evidence="2" id="KW-1185">Reference proteome</keyword>
<evidence type="ECO:0000313" key="1">
    <source>
        <dbReference type="EMBL" id="MCX2725743.1"/>
    </source>
</evidence>
<accession>A0ABT3R9H0</accession>
<gene>
    <name evidence="1" type="ORF">ON753_25850</name>
</gene>